<feature type="region of interest" description="Disordered" evidence="1">
    <location>
        <begin position="1"/>
        <end position="38"/>
    </location>
</feature>
<evidence type="ECO:0000313" key="2">
    <source>
        <dbReference type="EMBL" id="CAG6453198.1"/>
    </source>
</evidence>
<evidence type="ECO:0000256" key="1">
    <source>
        <dbReference type="SAM" id="MobiDB-lite"/>
    </source>
</evidence>
<dbReference type="AlphaFoldDB" id="A0A8D8ADF5"/>
<proteinExistence type="predicted"/>
<accession>A0A8D8ADF5</accession>
<name>A0A8D8ADF5_CULPI</name>
<sequence>MLPDGRTAAGHGPADGPPAGPNPGRATGPQRWRSGPRTATLVDRLRFVDRIDELHTGHLVYGTTTTSKITYGSGTSRRGATSWSQPRQRISRTRQPVTSPSKPQGTSRSRFSISVL</sequence>
<organism evidence="2">
    <name type="scientific">Culex pipiens</name>
    <name type="common">House mosquito</name>
    <dbReference type="NCBI Taxonomy" id="7175"/>
    <lineage>
        <taxon>Eukaryota</taxon>
        <taxon>Metazoa</taxon>
        <taxon>Ecdysozoa</taxon>
        <taxon>Arthropoda</taxon>
        <taxon>Hexapoda</taxon>
        <taxon>Insecta</taxon>
        <taxon>Pterygota</taxon>
        <taxon>Neoptera</taxon>
        <taxon>Endopterygota</taxon>
        <taxon>Diptera</taxon>
        <taxon>Nematocera</taxon>
        <taxon>Culicoidea</taxon>
        <taxon>Culicidae</taxon>
        <taxon>Culicinae</taxon>
        <taxon>Culicini</taxon>
        <taxon>Culex</taxon>
        <taxon>Culex</taxon>
    </lineage>
</organism>
<protein>
    <submittedName>
        <fullName evidence="2">(northern house mosquito) hypothetical protein</fullName>
    </submittedName>
</protein>
<dbReference type="EMBL" id="HBUE01022371">
    <property type="protein sequence ID" value="CAG6453198.1"/>
    <property type="molecule type" value="Transcribed_RNA"/>
</dbReference>
<feature type="region of interest" description="Disordered" evidence="1">
    <location>
        <begin position="63"/>
        <end position="116"/>
    </location>
</feature>
<reference evidence="2" key="1">
    <citation type="submission" date="2021-05" db="EMBL/GenBank/DDBJ databases">
        <authorList>
            <person name="Alioto T."/>
            <person name="Alioto T."/>
            <person name="Gomez Garrido J."/>
        </authorList>
    </citation>
    <scope>NUCLEOTIDE SEQUENCE</scope>
</reference>